<dbReference type="EMBL" id="JARKIE010000067">
    <property type="protein sequence ID" value="KAJ7690047.1"/>
    <property type="molecule type" value="Genomic_DNA"/>
</dbReference>
<comment type="caution">
    <text evidence="7">The sequence shown here is derived from an EMBL/GenBank/DDBJ whole genome shotgun (WGS) entry which is preliminary data.</text>
</comment>
<dbReference type="Pfam" id="PF02780">
    <property type="entry name" value="Transketolase_C"/>
    <property type="match status" value="1"/>
</dbReference>
<dbReference type="SUPFAM" id="SSF52922">
    <property type="entry name" value="TK C-terminal domain-like"/>
    <property type="match status" value="1"/>
</dbReference>
<comment type="similarity">
    <text evidence="5">Belongs to the transketolase family.</text>
</comment>
<evidence type="ECO:0000313" key="7">
    <source>
        <dbReference type="EMBL" id="KAJ7690047.1"/>
    </source>
</evidence>
<dbReference type="PANTHER" id="PTHR43825">
    <property type="entry name" value="PYRUVATE DEHYDROGENASE E1 COMPONENT"/>
    <property type="match status" value="1"/>
</dbReference>
<evidence type="ECO:0000256" key="2">
    <source>
        <dbReference type="ARBA" id="ARBA00001941"/>
    </source>
</evidence>
<dbReference type="Gene3D" id="3.40.50.970">
    <property type="match status" value="2"/>
</dbReference>
<evidence type="ECO:0000313" key="8">
    <source>
        <dbReference type="Proteomes" id="UP001221757"/>
    </source>
</evidence>
<dbReference type="PANTHER" id="PTHR43825:SF1">
    <property type="entry name" value="TRANSKETOLASE-LIKE PYRIMIDINE-BINDING DOMAIN-CONTAINING PROTEIN"/>
    <property type="match status" value="1"/>
</dbReference>
<comment type="cofactor">
    <cofactor evidence="1">
        <name>Mn(2+)</name>
        <dbReference type="ChEBI" id="CHEBI:29035"/>
    </cofactor>
</comment>
<evidence type="ECO:0000256" key="4">
    <source>
        <dbReference type="ARBA" id="ARBA00001964"/>
    </source>
</evidence>
<dbReference type="InterPro" id="IPR005474">
    <property type="entry name" value="Transketolase_N"/>
</dbReference>
<keyword evidence="8" id="KW-1185">Reference proteome</keyword>
<dbReference type="InterPro" id="IPR033248">
    <property type="entry name" value="Transketolase_C"/>
</dbReference>
<name>A0AAD7DFR9_MYCRO</name>
<gene>
    <name evidence="7" type="ORF">B0H17DRAFT_1201844</name>
</gene>
<protein>
    <submittedName>
        <fullName evidence="7">Thiamine diphosphate-binding protein</fullName>
    </submittedName>
</protein>
<evidence type="ECO:0000256" key="5">
    <source>
        <dbReference type="ARBA" id="ARBA00007131"/>
    </source>
</evidence>
<dbReference type="SMART" id="SM00861">
    <property type="entry name" value="Transket_pyr"/>
    <property type="match status" value="1"/>
</dbReference>
<comment type="cofactor">
    <cofactor evidence="3">
        <name>Mg(2+)</name>
        <dbReference type="ChEBI" id="CHEBI:18420"/>
    </cofactor>
</comment>
<dbReference type="InterPro" id="IPR005475">
    <property type="entry name" value="Transketolase-like_Pyr-bd"/>
</dbReference>
<comment type="cofactor">
    <cofactor evidence="2">
        <name>Co(2+)</name>
        <dbReference type="ChEBI" id="CHEBI:48828"/>
    </cofactor>
</comment>
<dbReference type="GO" id="GO:0006091">
    <property type="term" value="P:generation of precursor metabolites and energy"/>
    <property type="evidence" value="ECO:0007669"/>
    <property type="project" value="UniProtKB-ARBA"/>
</dbReference>
<dbReference type="Proteomes" id="UP001221757">
    <property type="component" value="Unassembled WGS sequence"/>
</dbReference>
<organism evidence="7 8">
    <name type="scientific">Mycena rosella</name>
    <name type="common">Pink bonnet</name>
    <name type="synonym">Agaricus rosellus</name>
    <dbReference type="NCBI Taxonomy" id="1033263"/>
    <lineage>
        <taxon>Eukaryota</taxon>
        <taxon>Fungi</taxon>
        <taxon>Dikarya</taxon>
        <taxon>Basidiomycota</taxon>
        <taxon>Agaricomycotina</taxon>
        <taxon>Agaricomycetes</taxon>
        <taxon>Agaricomycetidae</taxon>
        <taxon>Agaricales</taxon>
        <taxon>Marasmiineae</taxon>
        <taxon>Mycenaceae</taxon>
        <taxon>Mycena</taxon>
    </lineage>
</organism>
<comment type="cofactor">
    <cofactor evidence="4">
        <name>thiamine diphosphate</name>
        <dbReference type="ChEBI" id="CHEBI:58937"/>
    </cofactor>
</comment>
<accession>A0AAD7DFR9</accession>
<dbReference type="InterPro" id="IPR009014">
    <property type="entry name" value="Transketo_C/PFOR_II"/>
</dbReference>
<evidence type="ECO:0000256" key="1">
    <source>
        <dbReference type="ARBA" id="ARBA00001936"/>
    </source>
</evidence>
<dbReference type="Gene3D" id="3.40.50.920">
    <property type="match status" value="1"/>
</dbReference>
<sequence length="633" mass="68930">MSETFPVDLKQFKKFKLDPTKPQLSGQEKSDLLHNIQLLRDAIVFFTASGAARGVSGHTGGAYDTVPEVCILLSLFEDTEKYVPIVFDEAGHRVATQYILSALEGSLPAEHLLHYREANSKLPGHPELGLTPGVKFSSGRLGHMWPLVNGVALANRGKTVFCLGSDGSQQEGNDAEAARLAVAQHLNVKLIIDDNDVTISGHPSEYLKGYNVATTLTGHGLKVVTVQGEDIDALWGAISSVVTYDGPAAVIAKRVMAPGIADIQGSPHGHDVIPVKSAVKHLLSRGYPDFTELYAGMKAVDQAYLHTGSTAERGANRVVFGEAVNLVLDKLSKEEAAAKVMIIDSDLEGSTGLKVIHQKHPEVFIPSGIMERGNFSAAAGFGFDKDKFGVFSTFSAFLEMVISEVTMARLNNCNVLCHFSHSGVDEMADNTCHFGINSLFADNGLEDTHSFLYFPADALQMVAVVQRVFFERGLRFVFSTRSKVPYILKEDGKTKFFGDGYEFVPGKDETIVEGKAGYVVSFGEMLYRSWDAVLRCRESGLDVGLINKPSLNVVDEQTIKKIGASPFVLVVESFNQKTGLGSKFGTWLLERQLTPRYGYMGTTREGSGGLWEQIPHQGLDPQAIVLKIKQLAH</sequence>
<dbReference type="InterPro" id="IPR051157">
    <property type="entry name" value="PDH/Transketolase"/>
</dbReference>
<feature type="domain" description="Transketolase-like pyrimidine-binding" evidence="6">
    <location>
        <begin position="318"/>
        <end position="486"/>
    </location>
</feature>
<proteinExistence type="inferred from homology"/>
<dbReference type="GO" id="GO:0005737">
    <property type="term" value="C:cytoplasm"/>
    <property type="evidence" value="ECO:0007669"/>
    <property type="project" value="UniProtKB-ARBA"/>
</dbReference>
<dbReference type="Pfam" id="PF00456">
    <property type="entry name" value="Transketolase_N"/>
    <property type="match status" value="1"/>
</dbReference>
<dbReference type="SUPFAM" id="SSF52518">
    <property type="entry name" value="Thiamin diphosphate-binding fold (THDP-binding)"/>
    <property type="match status" value="2"/>
</dbReference>
<evidence type="ECO:0000259" key="6">
    <source>
        <dbReference type="SMART" id="SM00861"/>
    </source>
</evidence>
<dbReference type="AlphaFoldDB" id="A0AAD7DFR9"/>
<reference evidence="7" key="1">
    <citation type="submission" date="2023-03" db="EMBL/GenBank/DDBJ databases">
        <title>Massive genome expansion in bonnet fungi (Mycena s.s.) driven by repeated elements and novel gene families across ecological guilds.</title>
        <authorList>
            <consortium name="Lawrence Berkeley National Laboratory"/>
            <person name="Harder C.B."/>
            <person name="Miyauchi S."/>
            <person name="Viragh M."/>
            <person name="Kuo A."/>
            <person name="Thoen E."/>
            <person name="Andreopoulos B."/>
            <person name="Lu D."/>
            <person name="Skrede I."/>
            <person name="Drula E."/>
            <person name="Henrissat B."/>
            <person name="Morin E."/>
            <person name="Kohler A."/>
            <person name="Barry K."/>
            <person name="LaButti K."/>
            <person name="Morin E."/>
            <person name="Salamov A."/>
            <person name="Lipzen A."/>
            <person name="Mereny Z."/>
            <person name="Hegedus B."/>
            <person name="Baldrian P."/>
            <person name="Stursova M."/>
            <person name="Weitz H."/>
            <person name="Taylor A."/>
            <person name="Grigoriev I.V."/>
            <person name="Nagy L.G."/>
            <person name="Martin F."/>
            <person name="Kauserud H."/>
        </authorList>
    </citation>
    <scope>NUCLEOTIDE SEQUENCE</scope>
    <source>
        <strain evidence="7">CBHHK067</strain>
    </source>
</reference>
<dbReference type="InterPro" id="IPR029061">
    <property type="entry name" value="THDP-binding"/>
</dbReference>
<dbReference type="Pfam" id="PF02779">
    <property type="entry name" value="Transket_pyr"/>
    <property type="match status" value="1"/>
</dbReference>
<evidence type="ECO:0000256" key="3">
    <source>
        <dbReference type="ARBA" id="ARBA00001946"/>
    </source>
</evidence>